<evidence type="ECO:0000256" key="2">
    <source>
        <dbReference type="ARBA" id="ARBA00022475"/>
    </source>
</evidence>
<dbReference type="FunFam" id="3.40.50.2300:FF:000752">
    <property type="entry name" value="Uncharacterized protein"/>
    <property type="match status" value="1"/>
</dbReference>
<dbReference type="InterPro" id="IPR001828">
    <property type="entry name" value="ANF_lig-bd_rcpt"/>
</dbReference>
<name>A0AAD1RB45_PELCU</name>
<evidence type="ECO:0000256" key="4">
    <source>
        <dbReference type="ARBA" id="ARBA00022729"/>
    </source>
</evidence>
<feature type="signal peptide" evidence="11">
    <location>
        <begin position="1"/>
        <end position="26"/>
    </location>
</feature>
<reference evidence="13" key="1">
    <citation type="submission" date="2022-03" db="EMBL/GenBank/DDBJ databases">
        <authorList>
            <person name="Alioto T."/>
            <person name="Alioto T."/>
            <person name="Gomez Garrido J."/>
        </authorList>
    </citation>
    <scope>NUCLEOTIDE SEQUENCE</scope>
</reference>
<evidence type="ECO:0000256" key="11">
    <source>
        <dbReference type="SAM" id="SignalP"/>
    </source>
</evidence>
<dbReference type="InterPro" id="IPR000337">
    <property type="entry name" value="GPCR_3"/>
</dbReference>
<keyword evidence="4 11" id="KW-0732">Signal</keyword>
<dbReference type="Gene3D" id="3.40.50.2300">
    <property type="match status" value="2"/>
</dbReference>
<protein>
    <submittedName>
        <fullName evidence="13">Extracellular calcium-sensing receptor-like</fullName>
    </submittedName>
</protein>
<dbReference type="InterPro" id="IPR000068">
    <property type="entry name" value="GPCR_3_Ca_sens_rcpt-rel"/>
</dbReference>
<organism evidence="13 14">
    <name type="scientific">Pelobates cultripes</name>
    <name type="common">Western spadefoot toad</name>
    <dbReference type="NCBI Taxonomy" id="61616"/>
    <lineage>
        <taxon>Eukaryota</taxon>
        <taxon>Metazoa</taxon>
        <taxon>Chordata</taxon>
        <taxon>Craniata</taxon>
        <taxon>Vertebrata</taxon>
        <taxon>Euteleostomi</taxon>
        <taxon>Amphibia</taxon>
        <taxon>Batrachia</taxon>
        <taxon>Anura</taxon>
        <taxon>Pelobatoidea</taxon>
        <taxon>Pelobatidae</taxon>
        <taxon>Pelobates</taxon>
    </lineage>
</organism>
<evidence type="ECO:0000313" key="14">
    <source>
        <dbReference type="Proteomes" id="UP001295444"/>
    </source>
</evidence>
<evidence type="ECO:0000256" key="5">
    <source>
        <dbReference type="ARBA" id="ARBA00022989"/>
    </source>
</evidence>
<evidence type="ECO:0000256" key="1">
    <source>
        <dbReference type="ARBA" id="ARBA00004651"/>
    </source>
</evidence>
<evidence type="ECO:0000256" key="10">
    <source>
        <dbReference type="ARBA" id="ARBA00023224"/>
    </source>
</evidence>
<keyword evidence="5" id="KW-1133">Transmembrane helix</keyword>
<keyword evidence="9" id="KW-0325">Glycoprotein</keyword>
<keyword evidence="10" id="KW-0807">Transducer</keyword>
<evidence type="ECO:0000256" key="9">
    <source>
        <dbReference type="ARBA" id="ARBA00023180"/>
    </source>
</evidence>
<accession>A0AAD1RB45</accession>
<evidence type="ECO:0000256" key="3">
    <source>
        <dbReference type="ARBA" id="ARBA00022692"/>
    </source>
</evidence>
<evidence type="ECO:0000256" key="8">
    <source>
        <dbReference type="ARBA" id="ARBA00023170"/>
    </source>
</evidence>
<dbReference type="EMBL" id="OW240913">
    <property type="protein sequence ID" value="CAH2246615.1"/>
    <property type="molecule type" value="Genomic_DNA"/>
</dbReference>
<evidence type="ECO:0000259" key="12">
    <source>
        <dbReference type="Pfam" id="PF01094"/>
    </source>
</evidence>
<sequence length="538" mass="60809">MELRVMSMFSIYLFLLTAWCRDGASGSKQKGCELLCEDSLGYISSGDITLGGLFAVHLDVENPELSFRRKPGLLKCRNFHIRYYRFLLSMVYSIMEINKSPDLLPNIILGFKLYDSCYNEVRGLIGTKWILSGSKDVPTTFNYNCYKDTMPPAIIGDLTSKASIPMAWILGLFRYPQVSYGASHLSLSDKVQFPSFLRTMTSGNKEILVIAQLVKYFNWTWVGMINSDNEYGRSGGPLIQKEIEKNGGCIAFTETLPIYSSQKVVLQVVEVIKESNATVIIVYSSMENLISLMEEASSHDITDKVWIGCSSFSITSDFPRKDILTTLNGSLSVSVPLGKIPGLTEFLYSIHPFKFLGDIFIKTFWEKAFGCIWPEEGFHNSTAQTLFGERIVWCRGNERLDSIDANIYDVFNFRYTYKIHNAVYAVAHALHQMNSCVAGNGPFKNGSCANIYNHQPFQLLYYLRNVNFRNPGGETIYFDKNGDIPLYMDILNWQLYPNGSNQYVHVGSYDARSPKGQELTIDQSKIVWNIGHDNVSGT</sequence>
<dbReference type="Proteomes" id="UP001295444">
    <property type="component" value="Chromosome 02"/>
</dbReference>
<evidence type="ECO:0000313" key="13">
    <source>
        <dbReference type="EMBL" id="CAH2246615.1"/>
    </source>
</evidence>
<gene>
    <name evidence="13" type="ORF">PECUL_23A045183</name>
</gene>
<comment type="subcellular location">
    <subcellularLocation>
        <location evidence="1">Cell membrane</location>
        <topology evidence="1">Multi-pass membrane protein</topology>
    </subcellularLocation>
</comment>
<dbReference type="InterPro" id="IPR028082">
    <property type="entry name" value="Peripla_BP_I"/>
</dbReference>
<keyword evidence="7" id="KW-0472">Membrane</keyword>
<proteinExistence type="predicted"/>
<keyword evidence="6" id="KW-0297">G-protein coupled receptor</keyword>
<dbReference type="CDD" id="cd06365">
    <property type="entry name" value="PBP1_pheromone_receptor"/>
    <property type="match status" value="1"/>
</dbReference>
<feature type="chain" id="PRO_5042009440" evidence="11">
    <location>
        <begin position="27"/>
        <end position="538"/>
    </location>
</feature>
<dbReference type="SUPFAM" id="SSF53822">
    <property type="entry name" value="Periplasmic binding protein-like I"/>
    <property type="match status" value="1"/>
</dbReference>
<evidence type="ECO:0000256" key="7">
    <source>
        <dbReference type="ARBA" id="ARBA00023136"/>
    </source>
</evidence>
<dbReference type="PRINTS" id="PR00248">
    <property type="entry name" value="GPCRMGR"/>
</dbReference>
<dbReference type="PANTHER" id="PTHR24061">
    <property type="entry name" value="CALCIUM-SENSING RECEPTOR-RELATED"/>
    <property type="match status" value="1"/>
</dbReference>
<dbReference type="PANTHER" id="PTHR24061:SF602">
    <property type="entry name" value="VOMERONASAL TYPE-2 RECEPTOR 26"/>
    <property type="match status" value="1"/>
</dbReference>
<keyword evidence="2" id="KW-1003">Cell membrane</keyword>
<keyword evidence="14" id="KW-1185">Reference proteome</keyword>
<dbReference type="FunFam" id="3.40.50.2300:FF:000016">
    <property type="entry name" value="Taste 1 receptor member 2"/>
    <property type="match status" value="1"/>
</dbReference>
<keyword evidence="8 13" id="KW-0675">Receptor</keyword>
<feature type="domain" description="Receptor ligand binding region" evidence="12">
    <location>
        <begin position="88"/>
        <end position="494"/>
    </location>
</feature>
<dbReference type="AlphaFoldDB" id="A0AAD1RB45"/>
<dbReference type="Pfam" id="PF01094">
    <property type="entry name" value="ANF_receptor"/>
    <property type="match status" value="1"/>
</dbReference>
<dbReference type="GO" id="GO:0005886">
    <property type="term" value="C:plasma membrane"/>
    <property type="evidence" value="ECO:0007669"/>
    <property type="project" value="UniProtKB-SubCell"/>
</dbReference>
<evidence type="ECO:0000256" key="6">
    <source>
        <dbReference type="ARBA" id="ARBA00023040"/>
    </source>
</evidence>
<dbReference type="GO" id="GO:0004930">
    <property type="term" value="F:G protein-coupled receptor activity"/>
    <property type="evidence" value="ECO:0007669"/>
    <property type="project" value="UniProtKB-KW"/>
</dbReference>
<keyword evidence="3" id="KW-0812">Transmembrane</keyword>
<dbReference type="PRINTS" id="PR00592">
    <property type="entry name" value="CASENSINGR"/>
</dbReference>